<comment type="subcellular location">
    <subcellularLocation>
        <location evidence="1">Membrane</location>
        <topology evidence="1">Multi-pass membrane protein</topology>
    </subcellularLocation>
</comment>
<name>A0ABN7AVC4_9HEMI</name>
<keyword evidence="5" id="KW-0862">Zinc</keyword>
<evidence type="ECO:0000259" key="10">
    <source>
        <dbReference type="Pfam" id="PF01545"/>
    </source>
</evidence>
<dbReference type="InterPro" id="IPR002524">
    <property type="entry name" value="Cation_efflux"/>
</dbReference>
<keyword evidence="8 9" id="KW-0472">Membrane</keyword>
<dbReference type="InterPro" id="IPR036837">
    <property type="entry name" value="Cation_efflux_CTD_sf"/>
</dbReference>
<dbReference type="NCBIfam" id="TIGR01297">
    <property type="entry name" value="CDF"/>
    <property type="match status" value="1"/>
</dbReference>
<dbReference type="InterPro" id="IPR058533">
    <property type="entry name" value="Cation_efflux_TM"/>
</dbReference>
<evidence type="ECO:0000256" key="6">
    <source>
        <dbReference type="ARBA" id="ARBA00022989"/>
    </source>
</evidence>
<feature type="transmembrane region" description="Helical" evidence="9">
    <location>
        <begin position="180"/>
        <end position="199"/>
    </location>
</feature>
<dbReference type="Proteomes" id="UP001307889">
    <property type="component" value="Chromosome 6"/>
</dbReference>
<comment type="similarity">
    <text evidence="2">Belongs to the cation diffusion facilitator (CDF) transporter (TC 2.A.4) family. SLC30A subfamily.</text>
</comment>
<reference evidence="12 13" key="1">
    <citation type="submission" date="2023-09" db="EMBL/GenBank/DDBJ databases">
        <title>Nesidiocoris tenuis whole genome shotgun sequence.</title>
        <authorList>
            <person name="Shibata T."/>
            <person name="Shimoda M."/>
            <person name="Kobayashi T."/>
            <person name="Uehara T."/>
        </authorList>
    </citation>
    <scope>NUCLEOTIDE SEQUENCE [LARGE SCALE GENOMIC DNA]</scope>
    <source>
        <strain evidence="12 13">Japan</strain>
    </source>
</reference>
<evidence type="ECO:0000256" key="4">
    <source>
        <dbReference type="ARBA" id="ARBA00022692"/>
    </source>
</evidence>
<dbReference type="SUPFAM" id="SSF161111">
    <property type="entry name" value="Cation efflux protein transmembrane domain-like"/>
    <property type="match status" value="1"/>
</dbReference>
<evidence type="ECO:0000313" key="13">
    <source>
        <dbReference type="Proteomes" id="UP001307889"/>
    </source>
</evidence>
<evidence type="ECO:0000256" key="2">
    <source>
        <dbReference type="ARBA" id="ARBA00008873"/>
    </source>
</evidence>
<sequence length="406" mass="44538">MAESRKRAPKIHVNPLDEVLTMPIPLTTKSKQQPDDVVYCAHSDSESPPYMKAGVTAPSTVKKSRYDPPDDEADVPLLNGVDGYNYNAPGITDYCKEPVSVTDHLAWKKLVAATSLCLIFMIIELVGGYVAGSLAVMTDAAHLLSDCVGFLVGLFAVWISGQPANNRFTYGYHRAEVLGALLSISVIWILTGIFVYLAVERLIKGDFEIHADAMLIVSAIGIVINMIMGSMLHSGGHSHSHPREGHPTPRGTGADNINVKAAVIHVLGDLVQSTGVFISALIIKFYPSTKVIDPWCTFFCCLIVMVSTVPVLRQSVWVLLESFPPDIDYRLLYMSLSRLEGVQDVHALHVWALTPSKYVVTVHLAVGGLADKDEVLQRAQALLHEKFRVERTTIQVERSLQDLLAQ</sequence>
<evidence type="ECO:0000313" key="12">
    <source>
        <dbReference type="EMBL" id="BES95479.1"/>
    </source>
</evidence>
<keyword evidence="4 9" id="KW-0812">Transmembrane</keyword>
<dbReference type="InterPro" id="IPR027470">
    <property type="entry name" value="Cation_efflux_CTD"/>
</dbReference>
<dbReference type="Gene3D" id="1.20.1510.10">
    <property type="entry name" value="Cation efflux protein transmembrane domain"/>
    <property type="match status" value="1"/>
</dbReference>
<organism evidence="12 13">
    <name type="scientific">Nesidiocoris tenuis</name>
    <dbReference type="NCBI Taxonomy" id="355587"/>
    <lineage>
        <taxon>Eukaryota</taxon>
        <taxon>Metazoa</taxon>
        <taxon>Ecdysozoa</taxon>
        <taxon>Arthropoda</taxon>
        <taxon>Hexapoda</taxon>
        <taxon>Insecta</taxon>
        <taxon>Pterygota</taxon>
        <taxon>Neoptera</taxon>
        <taxon>Paraneoptera</taxon>
        <taxon>Hemiptera</taxon>
        <taxon>Heteroptera</taxon>
        <taxon>Panheteroptera</taxon>
        <taxon>Cimicomorpha</taxon>
        <taxon>Miridae</taxon>
        <taxon>Dicyphina</taxon>
        <taxon>Nesidiocoris</taxon>
    </lineage>
</organism>
<keyword evidence="3" id="KW-0813">Transport</keyword>
<feature type="transmembrane region" description="Helical" evidence="9">
    <location>
        <begin position="295"/>
        <end position="312"/>
    </location>
</feature>
<evidence type="ECO:0000256" key="1">
    <source>
        <dbReference type="ARBA" id="ARBA00004141"/>
    </source>
</evidence>
<dbReference type="PANTHER" id="PTHR11562:SF84">
    <property type="entry name" value="LD05335P"/>
    <property type="match status" value="1"/>
</dbReference>
<evidence type="ECO:0000256" key="9">
    <source>
        <dbReference type="SAM" id="Phobius"/>
    </source>
</evidence>
<dbReference type="Pfam" id="PF01545">
    <property type="entry name" value="Cation_efflux"/>
    <property type="match status" value="1"/>
</dbReference>
<keyword evidence="6 9" id="KW-1133">Transmembrane helix</keyword>
<dbReference type="InterPro" id="IPR027469">
    <property type="entry name" value="Cation_efflux_TMD_sf"/>
</dbReference>
<gene>
    <name evidence="12" type="ORF">NTJ_08284</name>
</gene>
<protein>
    <submittedName>
        <fullName evidence="12">Zinc ion transmembrane transport</fullName>
    </submittedName>
</protein>
<keyword evidence="5" id="KW-0864">Zinc transport</keyword>
<dbReference type="InterPro" id="IPR050681">
    <property type="entry name" value="CDF/SLC30A"/>
</dbReference>
<dbReference type="PANTHER" id="PTHR11562">
    <property type="entry name" value="CATION EFFLUX PROTEIN/ ZINC TRANSPORTER"/>
    <property type="match status" value="1"/>
</dbReference>
<feature type="domain" description="Cation efflux protein transmembrane" evidence="10">
    <location>
        <begin position="110"/>
        <end position="320"/>
    </location>
</feature>
<evidence type="ECO:0000259" key="11">
    <source>
        <dbReference type="Pfam" id="PF16916"/>
    </source>
</evidence>
<feature type="transmembrane region" description="Helical" evidence="9">
    <location>
        <begin position="110"/>
        <end position="131"/>
    </location>
</feature>
<feature type="domain" description="Cation efflux protein cytoplasmic" evidence="11">
    <location>
        <begin position="324"/>
        <end position="398"/>
    </location>
</feature>
<keyword evidence="7" id="KW-0406">Ion transport</keyword>
<evidence type="ECO:0000256" key="8">
    <source>
        <dbReference type="ARBA" id="ARBA00023136"/>
    </source>
</evidence>
<evidence type="ECO:0000256" key="5">
    <source>
        <dbReference type="ARBA" id="ARBA00022906"/>
    </source>
</evidence>
<proteinExistence type="inferred from homology"/>
<feature type="transmembrane region" description="Helical" evidence="9">
    <location>
        <begin position="143"/>
        <end position="160"/>
    </location>
</feature>
<evidence type="ECO:0000256" key="7">
    <source>
        <dbReference type="ARBA" id="ARBA00023065"/>
    </source>
</evidence>
<dbReference type="EMBL" id="AP028914">
    <property type="protein sequence ID" value="BES95479.1"/>
    <property type="molecule type" value="Genomic_DNA"/>
</dbReference>
<accession>A0ABN7AVC4</accession>
<dbReference type="Pfam" id="PF16916">
    <property type="entry name" value="ZT_dimer"/>
    <property type="match status" value="1"/>
</dbReference>
<dbReference type="SUPFAM" id="SSF160240">
    <property type="entry name" value="Cation efflux protein cytoplasmic domain-like"/>
    <property type="match status" value="1"/>
</dbReference>
<evidence type="ECO:0000256" key="3">
    <source>
        <dbReference type="ARBA" id="ARBA00022448"/>
    </source>
</evidence>
<keyword evidence="13" id="KW-1185">Reference proteome</keyword>
<feature type="transmembrane region" description="Helical" evidence="9">
    <location>
        <begin position="262"/>
        <end position="283"/>
    </location>
</feature>
<feature type="transmembrane region" description="Helical" evidence="9">
    <location>
        <begin position="211"/>
        <end position="232"/>
    </location>
</feature>